<dbReference type="Pfam" id="PF03352">
    <property type="entry name" value="Adenine_glyco"/>
    <property type="match status" value="1"/>
</dbReference>
<reference evidence="2" key="1">
    <citation type="journal article" date="2019" name="Int. J. Syst. Evol. Microbiol.">
        <title>The Global Catalogue of Microorganisms (GCM) 10K type strain sequencing project: providing services to taxonomists for standard genome sequencing and annotation.</title>
        <authorList>
            <consortium name="The Broad Institute Genomics Platform"/>
            <consortium name="The Broad Institute Genome Sequencing Center for Infectious Disease"/>
            <person name="Wu L."/>
            <person name="Ma J."/>
        </authorList>
    </citation>
    <scope>NUCLEOTIDE SEQUENCE [LARGE SCALE GENOMIC DNA]</scope>
    <source>
        <strain evidence="2">CGMCC-1.15741</strain>
    </source>
</reference>
<dbReference type="InterPro" id="IPR005019">
    <property type="entry name" value="Adenine_glyco"/>
</dbReference>
<sequence length="223" mass="25285">MYQFHTIEARALEKHGAEKIEETLARRCQVRSSEEIAATPNDRWLAEATRMIFQAGFNWDVVDKKWPNFEKSFNGFDVHYWAMMADEEMGRLMQDASIIRNAMRLASIGRNALYFRDLITEHGSVGAFFASWDPDQYFENLIAMRKRTSRLGGTSGMIFLRRMGLESLVFSQDVVAALIANGVVDKTPNSKRDMAGTQAAVSKWRAESGRTLSEISQILAMSV</sequence>
<accession>A0ABW1SCR6</accession>
<dbReference type="Gene3D" id="1.10.340.30">
    <property type="entry name" value="Hypothetical protein, domain 2"/>
    <property type="match status" value="1"/>
</dbReference>
<dbReference type="PANTHER" id="PTHR30037">
    <property type="entry name" value="DNA-3-METHYLADENINE GLYCOSYLASE 1"/>
    <property type="match status" value="1"/>
</dbReference>
<keyword evidence="1" id="KW-0378">Hydrolase</keyword>
<dbReference type="SUPFAM" id="SSF48150">
    <property type="entry name" value="DNA-glycosylase"/>
    <property type="match status" value="1"/>
</dbReference>
<evidence type="ECO:0000313" key="1">
    <source>
        <dbReference type="EMBL" id="MFC6199335.1"/>
    </source>
</evidence>
<proteinExistence type="predicted"/>
<dbReference type="InterPro" id="IPR011257">
    <property type="entry name" value="DNA_glycosylase"/>
</dbReference>
<protein>
    <submittedName>
        <fullName evidence="1">DNA-3-methyladenine glycosylase I</fullName>
        <ecNumber evidence="1">3.2.2.20</ecNumber>
    </submittedName>
</protein>
<name>A0ABW1SCR6_9PROT</name>
<dbReference type="RefSeq" id="WP_377380301.1">
    <property type="nucleotide sequence ID" value="NZ_JBHSSW010000028.1"/>
</dbReference>
<dbReference type="InterPro" id="IPR052891">
    <property type="entry name" value="DNA-3mA_glycosylase"/>
</dbReference>
<dbReference type="EC" id="3.2.2.20" evidence="1"/>
<dbReference type="EMBL" id="JBHSSW010000028">
    <property type="protein sequence ID" value="MFC6199335.1"/>
    <property type="molecule type" value="Genomic_DNA"/>
</dbReference>
<dbReference type="GO" id="GO:0008725">
    <property type="term" value="F:DNA-3-methyladenine glycosylase activity"/>
    <property type="evidence" value="ECO:0007669"/>
    <property type="project" value="UniProtKB-EC"/>
</dbReference>
<organism evidence="1 2">
    <name type="scientific">Ponticaulis profundi</name>
    <dbReference type="NCBI Taxonomy" id="2665222"/>
    <lineage>
        <taxon>Bacteria</taxon>
        <taxon>Pseudomonadati</taxon>
        <taxon>Pseudomonadota</taxon>
        <taxon>Alphaproteobacteria</taxon>
        <taxon>Hyphomonadales</taxon>
        <taxon>Hyphomonadaceae</taxon>
        <taxon>Ponticaulis</taxon>
    </lineage>
</organism>
<keyword evidence="1" id="KW-0326">Glycosidase</keyword>
<dbReference type="PANTHER" id="PTHR30037:SF3">
    <property type="entry name" value="BLR0857 PROTEIN"/>
    <property type="match status" value="1"/>
</dbReference>
<evidence type="ECO:0000313" key="2">
    <source>
        <dbReference type="Proteomes" id="UP001596303"/>
    </source>
</evidence>
<keyword evidence="2" id="KW-1185">Reference proteome</keyword>
<gene>
    <name evidence="1" type="ORF">ACFQDM_14710</name>
</gene>
<dbReference type="Proteomes" id="UP001596303">
    <property type="component" value="Unassembled WGS sequence"/>
</dbReference>
<comment type="caution">
    <text evidence="1">The sequence shown here is derived from an EMBL/GenBank/DDBJ whole genome shotgun (WGS) entry which is preliminary data.</text>
</comment>